<keyword evidence="3" id="KW-1185">Reference proteome</keyword>
<organism evidence="2 3">
    <name type="scientific">Salinomyces thailandicus</name>
    <dbReference type="NCBI Taxonomy" id="706561"/>
    <lineage>
        <taxon>Eukaryota</taxon>
        <taxon>Fungi</taxon>
        <taxon>Dikarya</taxon>
        <taxon>Ascomycota</taxon>
        <taxon>Pezizomycotina</taxon>
        <taxon>Dothideomycetes</taxon>
        <taxon>Dothideomycetidae</taxon>
        <taxon>Mycosphaerellales</taxon>
        <taxon>Teratosphaeriaceae</taxon>
        <taxon>Salinomyces</taxon>
    </lineage>
</organism>
<dbReference type="InterPro" id="IPR005024">
    <property type="entry name" value="Snf7_fam"/>
</dbReference>
<evidence type="ECO:0000256" key="1">
    <source>
        <dbReference type="SAM" id="MobiDB-lite"/>
    </source>
</evidence>
<feature type="region of interest" description="Disordered" evidence="1">
    <location>
        <begin position="391"/>
        <end position="476"/>
    </location>
</feature>
<dbReference type="PANTHER" id="PTHR22761:SF18">
    <property type="entry name" value="SORTING PROTEIN SNF7 FAMILY PROTEIN, PUTATIVE (AFU_ORTHOLOGUE AFUA_2G16692)-RELATED"/>
    <property type="match status" value="1"/>
</dbReference>
<dbReference type="OrthoDB" id="10250120at2759"/>
<evidence type="ECO:0000313" key="2">
    <source>
        <dbReference type="EMBL" id="TKA25228.1"/>
    </source>
</evidence>
<gene>
    <name evidence="2" type="ORF">B0A50_05926</name>
</gene>
<sequence length="476" mass="52678">MTDLLDFLRTHEEAFRSRARLASLYSDFRSQRHTNPDGYQANASAWLRALAAAAHAGLVPSPTGASAQHDHFTLQTGEDLLQSLQTQEFGRPLAVGSVVAEAVRRRELVPLEAFLEARESLYVKHRYRVPSLGEVVGWGLRQLGVLGGEESGEDRLVTGNFVIVANVEAAAKAVLTHVAQTAHSNTTRIFTHDLFATTASQALDIPSLTLRDLSVLLHHLARDHRAIAHDAASGTIKFHNRPGDNNPNPPSIEQEDITIASLRTLLTTLEPQIQDLHHRVADLDVQARACVARKQNLGAKTVLRQKKLAETRLAQRAATLTQVEEVYAKIEQAADQVELVRVMEASGQTLRALNRKVGGVEGVQDVMEGLREAMGDVEEVSRVVGGVGVEGVDEGEVEEELEGLERGERERQEVAEREERERVEVKEREERERTVEAEAEETRMRLAELEQLAVPGDEVDKEKLPHQKAQADKMES</sequence>
<dbReference type="Pfam" id="PF03357">
    <property type="entry name" value="Snf7"/>
    <property type="match status" value="1"/>
</dbReference>
<feature type="compositionally biased region" description="Acidic residues" evidence="1">
    <location>
        <begin position="391"/>
        <end position="402"/>
    </location>
</feature>
<dbReference type="Proteomes" id="UP000308549">
    <property type="component" value="Unassembled WGS sequence"/>
</dbReference>
<dbReference type="GO" id="GO:0032511">
    <property type="term" value="P:late endosome to vacuole transport via multivesicular body sorting pathway"/>
    <property type="evidence" value="ECO:0007669"/>
    <property type="project" value="TreeGrafter"/>
</dbReference>
<dbReference type="GO" id="GO:0000815">
    <property type="term" value="C:ESCRT III complex"/>
    <property type="evidence" value="ECO:0007669"/>
    <property type="project" value="TreeGrafter"/>
</dbReference>
<dbReference type="PANTHER" id="PTHR22761">
    <property type="entry name" value="CHARGED MULTIVESICULAR BODY PROTEIN"/>
    <property type="match status" value="1"/>
</dbReference>
<feature type="compositionally biased region" description="Basic and acidic residues" evidence="1">
    <location>
        <begin position="458"/>
        <end position="476"/>
    </location>
</feature>
<dbReference type="Gene3D" id="6.10.140.1230">
    <property type="match status" value="1"/>
</dbReference>
<comment type="caution">
    <text evidence="2">The sequence shown here is derived from an EMBL/GenBank/DDBJ whole genome shotgun (WGS) entry which is preliminary data.</text>
</comment>
<accession>A0A4U0TST8</accession>
<dbReference type="AlphaFoldDB" id="A0A4U0TST8"/>
<evidence type="ECO:0000313" key="3">
    <source>
        <dbReference type="Proteomes" id="UP000308549"/>
    </source>
</evidence>
<dbReference type="GO" id="GO:0006900">
    <property type="term" value="P:vesicle budding from membrane"/>
    <property type="evidence" value="ECO:0007669"/>
    <property type="project" value="TreeGrafter"/>
</dbReference>
<dbReference type="GO" id="GO:0005771">
    <property type="term" value="C:multivesicular body"/>
    <property type="evidence" value="ECO:0007669"/>
    <property type="project" value="TreeGrafter"/>
</dbReference>
<protein>
    <recommendedName>
        <fullName evidence="4">SNF7 family protein</fullName>
    </recommendedName>
</protein>
<dbReference type="EMBL" id="NAJL01000037">
    <property type="protein sequence ID" value="TKA25228.1"/>
    <property type="molecule type" value="Genomic_DNA"/>
</dbReference>
<evidence type="ECO:0008006" key="4">
    <source>
        <dbReference type="Google" id="ProtNLM"/>
    </source>
</evidence>
<feature type="compositionally biased region" description="Basic and acidic residues" evidence="1">
    <location>
        <begin position="403"/>
        <end position="448"/>
    </location>
</feature>
<dbReference type="GO" id="GO:0009898">
    <property type="term" value="C:cytoplasmic side of plasma membrane"/>
    <property type="evidence" value="ECO:0007669"/>
    <property type="project" value="TreeGrafter"/>
</dbReference>
<name>A0A4U0TST8_9PEZI</name>
<reference evidence="2 3" key="1">
    <citation type="submission" date="2017-03" db="EMBL/GenBank/DDBJ databases">
        <title>Genomes of endolithic fungi from Antarctica.</title>
        <authorList>
            <person name="Coleine C."/>
            <person name="Masonjones S."/>
            <person name="Stajich J.E."/>
        </authorList>
    </citation>
    <scope>NUCLEOTIDE SEQUENCE [LARGE SCALE GENOMIC DNA]</scope>
    <source>
        <strain evidence="2 3">CCFEE 6315</strain>
    </source>
</reference>
<proteinExistence type="predicted"/>